<proteinExistence type="predicted"/>
<dbReference type="EMBL" id="RBUY01000041">
    <property type="protein sequence ID" value="RMV77774.1"/>
    <property type="molecule type" value="Genomic_DNA"/>
</dbReference>
<reference evidence="1 2" key="1">
    <citation type="submission" date="2018-08" db="EMBL/GenBank/DDBJ databases">
        <title>Recombination of ecologically and evolutionarily significant loci maintains genetic cohesion in the Pseudomonas syringae species complex.</title>
        <authorList>
            <person name="Dillon M."/>
            <person name="Thakur S."/>
            <person name="Almeida R.N.D."/>
            <person name="Weir B.S."/>
            <person name="Guttman D.S."/>
        </authorList>
    </citation>
    <scope>NUCLEOTIDE SEQUENCE [LARGE SCALE GENOMIC DNA]</scope>
    <source>
        <strain evidence="1 2">ICMP 7496</strain>
    </source>
</reference>
<evidence type="ECO:0000313" key="2">
    <source>
        <dbReference type="Proteomes" id="UP000269872"/>
    </source>
</evidence>
<accession>A0A3M6FCY0</accession>
<dbReference type="AlphaFoldDB" id="A0A3M6FCY0"/>
<protein>
    <submittedName>
        <fullName evidence="1">Uncharacterized protein</fullName>
    </submittedName>
</protein>
<sequence>MKFRDAQSYDALAQTIWKAAQALLGISLVAQRQWYEQTFCLAALGDSLAIARKWDLSGMEAIEYALILRHSWLPDQIRQMTPRDKWLSLHEELAGLEMAYGAKQALRGREARAPFAIDSPEDVWRVHPWGCPVP</sequence>
<gene>
    <name evidence="1" type="ORF">ALP05_101419</name>
</gene>
<comment type="caution">
    <text evidence="1">The sequence shown here is derived from an EMBL/GenBank/DDBJ whole genome shotgun (WGS) entry which is preliminary data.</text>
</comment>
<name>A0A3M6FCY0_9PSED</name>
<evidence type="ECO:0000313" key="1">
    <source>
        <dbReference type="EMBL" id="RMV77774.1"/>
    </source>
</evidence>
<dbReference type="Proteomes" id="UP000269872">
    <property type="component" value="Unassembled WGS sequence"/>
</dbReference>
<organism evidence="1 2">
    <name type="scientific">Pseudomonas caricapapayae</name>
    <dbReference type="NCBI Taxonomy" id="46678"/>
    <lineage>
        <taxon>Bacteria</taxon>
        <taxon>Pseudomonadati</taxon>
        <taxon>Pseudomonadota</taxon>
        <taxon>Gammaproteobacteria</taxon>
        <taxon>Pseudomonadales</taxon>
        <taxon>Pseudomonadaceae</taxon>
        <taxon>Pseudomonas</taxon>
    </lineage>
</organism>